<feature type="transmembrane region" description="Helical" evidence="1">
    <location>
        <begin position="167"/>
        <end position="192"/>
    </location>
</feature>
<proteinExistence type="predicted"/>
<dbReference type="EMBL" id="QRGR01000009">
    <property type="protein sequence ID" value="RDV15340.1"/>
    <property type="molecule type" value="Genomic_DNA"/>
</dbReference>
<feature type="transmembrane region" description="Helical" evidence="1">
    <location>
        <begin position="198"/>
        <end position="219"/>
    </location>
</feature>
<keyword evidence="1" id="KW-0812">Transmembrane</keyword>
<evidence type="ECO:0000313" key="2">
    <source>
        <dbReference type="EMBL" id="RDV15340.1"/>
    </source>
</evidence>
<feature type="transmembrane region" description="Helical" evidence="1">
    <location>
        <begin position="63"/>
        <end position="83"/>
    </location>
</feature>
<name>A0A3D8LD72_9BACT</name>
<gene>
    <name evidence="2" type="ORF">DXT99_09780</name>
</gene>
<sequence>MENMGKNFAINLNVNISFVTRFLGALIGLCIFMAFVRGFYIYTTGNNTEDSLLMKFNMDFEQTLPTYVSTINLFIASALLALVSKFKRSIQDKYWLHWSILSFGFLFLSIDESISLHELLVDSVILDLFNISEQFHIGSSILILSCAVISILFFSKFVLHLPNKTKVRFIISGVIFVFGAAGMEAIGGYILSDGYQKVAYNIGVIIEESLEMTGVLLFIRAVLYYIKENLLEITPLFSKASEIPTEIPHSNKTRVAVQEEQLVQGS</sequence>
<dbReference type="OrthoDB" id="850482at2"/>
<evidence type="ECO:0000256" key="1">
    <source>
        <dbReference type="SAM" id="Phobius"/>
    </source>
</evidence>
<reference evidence="3" key="1">
    <citation type="submission" date="2018-08" db="EMBL/GenBank/DDBJ databases">
        <authorList>
            <person name="Liu Z.-W."/>
            <person name="Du Z.-J."/>
        </authorList>
    </citation>
    <scope>NUCLEOTIDE SEQUENCE [LARGE SCALE GENOMIC DNA]</scope>
    <source>
        <strain evidence="3">H4X</strain>
    </source>
</reference>
<feature type="transmembrane region" description="Helical" evidence="1">
    <location>
        <begin position="21"/>
        <end position="43"/>
    </location>
</feature>
<organism evidence="2 3">
    <name type="scientific">Pontibacter diazotrophicus</name>
    <dbReference type="NCBI Taxonomy" id="1400979"/>
    <lineage>
        <taxon>Bacteria</taxon>
        <taxon>Pseudomonadati</taxon>
        <taxon>Bacteroidota</taxon>
        <taxon>Cytophagia</taxon>
        <taxon>Cytophagales</taxon>
        <taxon>Hymenobacteraceae</taxon>
        <taxon>Pontibacter</taxon>
    </lineage>
</organism>
<dbReference type="Proteomes" id="UP000256708">
    <property type="component" value="Unassembled WGS sequence"/>
</dbReference>
<protein>
    <recommendedName>
        <fullName evidence="4">DUF998 domain-containing protein</fullName>
    </recommendedName>
</protein>
<accession>A0A3D8LD72</accession>
<feature type="transmembrane region" description="Helical" evidence="1">
    <location>
        <begin position="95"/>
        <end position="115"/>
    </location>
</feature>
<evidence type="ECO:0008006" key="4">
    <source>
        <dbReference type="Google" id="ProtNLM"/>
    </source>
</evidence>
<dbReference type="AlphaFoldDB" id="A0A3D8LD72"/>
<keyword evidence="3" id="KW-1185">Reference proteome</keyword>
<dbReference type="RefSeq" id="WP_115565358.1">
    <property type="nucleotide sequence ID" value="NZ_QRGR01000009.1"/>
</dbReference>
<feature type="transmembrane region" description="Helical" evidence="1">
    <location>
        <begin position="135"/>
        <end position="155"/>
    </location>
</feature>
<comment type="caution">
    <text evidence="2">The sequence shown here is derived from an EMBL/GenBank/DDBJ whole genome shotgun (WGS) entry which is preliminary data.</text>
</comment>
<keyword evidence="1" id="KW-1133">Transmembrane helix</keyword>
<evidence type="ECO:0000313" key="3">
    <source>
        <dbReference type="Proteomes" id="UP000256708"/>
    </source>
</evidence>
<keyword evidence="1" id="KW-0472">Membrane</keyword>